<feature type="transmembrane region" description="Helical" evidence="8">
    <location>
        <begin position="228"/>
        <end position="252"/>
    </location>
</feature>
<feature type="transmembrane region" description="Helical" evidence="8">
    <location>
        <begin position="44"/>
        <end position="68"/>
    </location>
</feature>
<dbReference type="PANTHER" id="PTHR47019">
    <property type="entry name" value="LIPID II FLIPPASE MURJ"/>
    <property type="match status" value="1"/>
</dbReference>
<dbReference type="CDD" id="cd13123">
    <property type="entry name" value="MATE_MurJ_like"/>
    <property type="match status" value="1"/>
</dbReference>
<proteinExistence type="inferred from homology"/>
<evidence type="ECO:0000313" key="11">
    <source>
        <dbReference type="Proteomes" id="UP000175744"/>
    </source>
</evidence>
<feature type="transmembrane region" description="Helical" evidence="8">
    <location>
        <begin position="131"/>
        <end position="152"/>
    </location>
</feature>
<dbReference type="PANTHER" id="PTHR47019:SF1">
    <property type="entry name" value="LIPID II FLIPPASE MURJ"/>
    <property type="match status" value="1"/>
</dbReference>
<keyword evidence="8 9" id="KW-0961">Cell wall biogenesis/degradation</keyword>
<keyword evidence="4 8" id="KW-0133">Cell shape</keyword>
<dbReference type="GO" id="GO:0009252">
    <property type="term" value="P:peptidoglycan biosynthetic process"/>
    <property type="evidence" value="ECO:0007669"/>
    <property type="project" value="UniProtKB-UniRule"/>
</dbReference>
<feature type="transmembrane region" description="Helical" evidence="8">
    <location>
        <begin position="311"/>
        <end position="336"/>
    </location>
</feature>
<dbReference type="UniPathway" id="UPA00219"/>
<comment type="pathway">
    <text evidence="8">Cell wall biogenesis; peptidoglycan biosynthesis.</text>
</comment>
<dbReference type="HAMAP" id="MF_02078">
    <property type="entry name" value="MurJ_MviN"/>
    <property type="match status" value="1"/>
</dbReference>
<evidence type="ECO:0000256" key="8">
    <source>
        <dbReference type="HAMAP-Rule" id="MF_02078"/>
    </source>
</evidence>
<evidence type="ECO:0000256" key="4">
    <source>
        <dbReference type="ARBA" id="ARBA00022960"/>
    </source>
</evidence>
<dbReference type="InterPro" id="IPR004268">
    <property type="entry name" value="MurJ"/>
</dbReference>
<protein>
    <recommendedName>
        <fullName evidence="8">Probable lipid II flippase MurJ</fullName>
    </recommendedName>
</protein>
<feature type="transmembrane region" description="Helical" evidence="8">
    <location>
        <begin position="386"/>
        <end position="403"/>
    </location>
</feature>
<gene>
    <name evidence="8 10" type="primary">murJ</name>
    <name evidence="10" type="ORF">CLOACE_15640</name>
</gene>
<dbReference type="GO" id="GO:0008360">
    <property type="term" value="P:regulation of cell shape"/>
    <property type="evidence" value="ECO:0007669"/>
    <property type="project" value="UniProtKB-UniRule"/>
</dbReference>
<keyword evidence="6 8" id="KW-1133">Transmembrane helix</keyword>
<evidence type="ECO:0000256" key="2">
    <source>
        <dbReference type="ARBA" id="ARBA00022475"/>
    </source>
</evidence>
<feature type="transmembrane region" description="Helical" evidence="8">
    <location>
        <begin position="272"/>
        <end position="290"/>
    </location>
</feature>
<evidence type="ECO:0000256" key="7">
    <source>
        <dbReference type="ARBA" id="ARBA00023136"/>
    </source>
</evidence>
<dbReference type="STRING" id="1121290.CLAOCE_15640"/>
<feature type="transmembrane region" description="Helical" evidence="8">
    <location>
        <begin position="409"/>
        <end position="428"/>
    </location>
</feature>
<dbReference type="OrthoDB" id="9804143at2"/>
<comment type="function">
    <text evidence="8 9">Involved in peptidoglycan biosynthesis. Transports lipid-linked peptidoglycan precursors from the inner to the outer leaflet of the cytoplasmic membrane.</text>
</comment>
<comment type="similarity">
    <text evidence="8 9">Belongs to the MurJ/MviN family.</text>
</comment>
<comment type="caution">
    <text evidence="10">The sequence shown here is derived from an EMBL/GenBank/DDBJ whole genome shotgun (WGS) entry which is preliminary data.</text>
</comment>
<dbReference type="PRINTS" id="PR01806">
    <property type="entry name" value="VIRFACTRMVIN"/>
</dbReference>
<keyword evidence="8 9" id="KW-0813">Transport</keyword>
<evidence type="ECO:0000256" key="6">
    <source>
        <dbReference type="ARBA" id="ARBA00022989"/>
    </source>
</evidence>
<feature type="transmembrane region" description="Helical" evidence="8">
    <location>
        <begin position="89"/>
        <end position="111"/>
    </location>
</feature>
<feature type="transmembrane region" description="Helical" evidence="8">
    <location>
        <begin position="12"/>
        <end position="32"/>
    </location>
</feature>
<dbReference type="GO" id="GO:0071555">
    <property type="term" value="P:cell wall organization"/>
    <property type="evidence" value="ECO:0007669"/>
    <property type="project" value="UniProtKB-UniRule"/>
</dbReference>
<dbReference type="RefSeq" id="WP_070110541.1">
    <property type="nucleotide sequence ID" value="NZ_LZFO01000022.1"/>
</dbReference>
<dbReference type="PIRSF" id="PIRSF002869">
    <property type="entry name" value="MviN"/>
    <property type="match status" value="1"/>
</dbReference>
<dbReference type="GO" id="GO:0005886">
    <property type="term" value="C:plasma membrane"/>
    <property type="evidence" value="ECO:0007669"/>
    <property type="project" value="UniProtKB-SubCell"/>
</dbReference>
<feature type="transmembrane region" description="Helical" evidence="8">
    <location>
        <begin position="440"/>
        <end position="459"/>
    </location>
</feature>
<evidence type="ECO:0000256" key="3">
    <source>
        <dbReference type="ARBA" id="ARBA00022692"/>
    </source>
</evidence>
<dbReference type="GO" id="GO:0015648">
    <property type="term" value="F:lipid-linked peptidoglycan transporter activity"/>
    <property type="evidence" value="ECO:0007669"/>
    <property type="project" value="UniProtKB-UniRule"/>
</dbReference>
<dbReference type="AlphaFoldDB" id="A0A1E8EXZ4"/>
<dbReference type="EMBL" id="LZFO01000022">
    <property type="protein sequence ID" value="OFI05797.1"/>
    <property type="molecule type" value="Genomic_DNA"/>
</dbReference>
<accession>A0A1E8EXZ4</accession>
<feature type="transmembrane region" description="Helical" evidence="8">
    <location>
        <begin position="185"/>
        <end position="207"/>
    </location>
</feature>
<dbReference type="InterPro" id="IPR051050">
    <property type="entry name" value="Lipid_II_flippase_MurJ/MviN"/>
</dbReference>
<evidence type="ECO:0000256" key="9">
    <source>
        <dbReference type="PIRNR" id="PIRNR002869"/>
    </source>
</evidence>
<reference evidence="10 11" key="1">
    <citation type="submission" date="2016-06" db="EMBL/GenBank/DDBJ databases">
        <title>Genome sequence of Clostridium acetireducens DSM 10703.</title>
        <authorList>
            <person name="Poehlein A."/>
            <person name="Fluechter S."/>
            <person name="Duerre P."/>
            <person name="Daniel R."/>
        </authorList>
    </citation>
    <scope>NUCLEOTIDE SEQUENCE [LARGE SCALE GENOMIC DNA]</scope>
    <source>
        <strain evidence="10 11">DSM 10703</strain>
    </source>
</reference>
<feature type="transmembrane region" description="Helical" evidence="8">
    <location>
        <begin position="159"/>
        <end position="179"/>
    </location>
</feature>
<evidence type="ECO:0000256" key="1">
    <source>
        <dbReference type="ARBA" id="ARBA00004651"/>
    </source>
</evidence>
<dbReference type="Proteomes" id="UP000175744">
    <property type="component" value="Unassembled WGS sequence"/>
</dbReference>
<sequence>MSKGKLIKSSAIVMVLIILGKICAIFRDALIANKFGVTYITDMYTISLGVVYLLTTVSYGLTTTFIPIHTEYIQKTSKEKANKFVNNVLNVYTVFTIIVIVILMIFSKQIIYIFAHGLTNNKEIFNTSVDIIRIMVLSLVFISIQSVITGVLQAHQEFYEPAAMSLASNLVFIVYLMFLTNKFGIYGFAISTVIGFLVQLIINLPKYKKLGYKYEFHFNIFDKDLKKIVILMTPIIISTSLLQLNLFINRAFATNIYYGAPTILDFSNKINTLAYEVFAIGIAMVVYPTLSSFAAEGNEKEYKNALVQSINIILLIMVPASIAIGVLRMPLITLIFKSGAFDNNAVNLTSNALLFYCPAMIAYGLRDILNKAFYAIKDTTTPMINSFIGIIINVAINIILIKYMKVSGLTLATSISITIVTILMLLNLDKKLENIDLKSVVMSFLKIIIASILMGVFIYEINKICLLYMGLTKITSIISLVICTIVGSIVYFLVIYLFKVKEFVYLIDIIKNKLKK</sequence>
<organism evidence="10 11">
    <name type="scientific">Clostridium acetireducens DSM 10703</name>
    <dbReference type="NCBI Taxonomy" id="1121290"/>
    <lineage>
        <taxon>Bacteria</taxon>
        <taxon>Bacillati</taxon>
        <taxon>Bacillota</taxon>
        <taxon>Clostridia</taxon>
        <taxon>Eubacteriales</taxon>
        <taxon>Clostridiaceae</taxon>
        <taxon>Clostridium</taxon>
    </lineage>
</organism>
<keyword evidence="7 8" id="KW-0472">Membrane</keyword>
<evidence type="ECO:0000256" key="5">
    <source>
        <dbReference type="ARBA" id="ARBA00022984"/>
    </source>
</evidence>
<keyword evidence="3 8" id="KW-0812">Transmembrane</keyword>
<keyword evidence="11" id="KW-1185">Reference proteome</keyword>
<dbReference type="GO" id="GO:0034204">
    <property type="term" value="P:lipid translocation"/>
    <property type="evidence" value="ECO:0007669"/>
    <property type="project" value="TreeGrafter"/>
</dbReference>
<keyword evidence="2 8" id="KW-1003">Cell membrane</keyword>
<comment type="subcellular location">
    <subcellularLocation>
        <location evidence="1 8">Cell membrane</location>
        <topology evidence="1 8">Multi-pass membrane protein</topology>
    </subcellularLocation>
</comment>
<dbReference type="NCBIfam" id="TIGR01695">
    <property type="entry name" value="murJ_mviN"/>
    <property type="match status" value="1"/>
</dbReference>
<name>A0A1E8EXZ4_9CLOT</name>
<dbReference type="PATRIC" id="fig|1121290.3.peg.1551"/>
<evidence type="ECO:0000313" key="10">
    <source>
        <dbReference type="EMBL" id="OFI05797.1"/>
    </source>
</evidence>
<keyword evidence="5 8" id="KW-0573">Peptidoglycan synthesis</keyword>
<feature type="transmembrane region" description="Helical" evidence="8">
    <location>
        <begin position="348"/>
        <end position="365"/>
    </location>
</feature>
<feature type="transmembrane region" description="Helical" evidence="8">
    <location>
        <begin position="474"/>
        <end position="498"/>
    </location>
</feature>
<dbReference type="Pfam" id="PF03023">
    <property type="entry name" value="MurJ"/>
    <property type="match status" value="1"/>
</dbReference>